<sequence>MAPGSSPVLAGGTVTSAEAGSAASRSNPRTSIQVLCQTSRAIRLVDDGSGNPTRQCCVQYPYSTAFSSAFSWRGTQSVSTTARSSSIGSHCLVWTKESQSPSSKQAGMKAITLMSQQQASELAFDKLVDWQYETTEQEEYCRLATWIPCRESIQGRVRRAQLTRIGQTFYDPWYREKNNVGGFEDGYKVSAEGEYQNSVCQQRGHCFSRLLLELSEVGNPKTGQVLNLDEAIILFLPSGRFCRSQGRVHIKSGDALTYDLINPNYFMAGPRAIACCCAHLASTFNDLDQATDEEWSA</sequence>
<dbReference type="Proteomes" id="UP000244073">
    <property type="component" value="Unassembled WGS sequence"/>
</dbReference>
<evidence type="ECO:0000313" key="1">
    <source>
        <dbReference type="EMBL" id="PTU23045.1"/>
    </source>
</evidence>
<accession>A0A2T5M3C9</accession>
<dbReference type="RefSeq" id="XP_040754437.1">
    <property type="nucleotide sequence ID" value="XM_040900650.1"/>
</dbReference>
<comment type="caution">
    <text evidence="1">The sequence shown here is derived from an EMBL/GenBank/DDBJ whole genome shotgun (WGS) entry which is preliminary data.</text>
</comment>
<protein>
    <submittedName>
        <fullName evidence="1">Uncharacterized protein</fullName>
    </submittedName>
</protein>
<reference evidence="1 2" key="1">
    <citation type="journal article" date="2018" name="Proc. Natl. Acad. Sci. U.S.A.">
        <title>Linking secondary metabolites to gene clusters through genome sequencing of six diverse Aspergillus species.</title>
        <authorList>
            <person name="Kaerboelling I."/>
            <person name="Vesth T.C."/>
            <person name="Frisvad J.C."/>
            <person name="Nybo J.L."/>
            <person name="Theobald S."/>
            <person name="Kuo A."/>
            <person name="Bowyer P."/>
            <person name="Matsuda Y."/>
            <person name="Mondo S."/>
            <person name="Lyhne E.K."/>
            <person name="Kogle M.E."/>
            <person name="Clum A."/>
            <person name="Lipzen A."/>
            <person name="Salamov A."/>
            <person name="Ngan C.Y."/>
            <person name="Daum C."/>
            <person name="Chiniquy J."/>
            <person name="Barry K."/>
            <person name="LaButti K."/>
            <person name="Haridas S."/>
            <person name="Simmons B.A."/>
            <person name="Magnuson J.K."/>
            <person name="Mortensen U.H."/>
            <person name="Larsen T.O."/>
            <person name="Grigoriev I.V."/>
            <person name="Baker S.E."/>
            <person name="Andersen M.R."/>
        </authorList>
    </citation>
    <scope>NUCLEOTIDE SEQUENCE [LARGE SCALE GENOMIC DNA]</scope>
    <source>
        <strain evidence="1 2">IBT 24754</strain>
    </source>
</reference>
<gene>
    <name evidence="1" type="ORF">P175DRAFT_0555706</name>
</gene>
<evidence type="ECO:0000313" key="2">
    <source>
        <dbReference type="Proteomes" id="UP000244073"/>
    </source>
</evidence>
<dbReference type="EMBL" id="MSFN02000002">
    <property type="protein sequence ID" value="PTU23045.1"/>
    <property type="molecule type" value="Genomic_DNA"/>
</dbReference>
<dbReference type="AlphaFoldDB" id="A0A2T5M3C9"/>
<organism evidence="1 2">
    <name type="scientific">Aspergillus ochraceoroseus IBT 24754</name>
    <dbReference type="NCBI Taxonomy" id="1392256"/>
    <lineage>
        <taxon>Eukaryota</taxon>
        <taxon>Fungi</taxon>
        <taxon>Dikarya</taxon>
        <taxon>Ascomycota</taxon>
        <taxon>Pezizomycotina</taxon>
        <taxon>Eurotiomycetes</taxon>
        <taxon>Eurotiomycetidae</taxon>
        <taxon>Eurotiales</taxon>
        <taxon>Aspergillaceae</taxon>
        <taxon>Aspergillus</taxon>
        <taxon>Aspergillus subgen. Nidulantes</taxon>
    </lineage>
</organism>
<name>A0A2T5M3C9_9EURO</name>
<proteinExistence type="predicted"/>
<dbReference type="VEuPathDB" id="FungiDB:P175DRAFT_0555706"/>
<dbReference type="GeneID" id="63817534"/>